<evidence type="ECO:0000313" key="1">
    <source>
        <dbReference type="EMBL" id="GAA0771462.1"/>
    </source>
</evidence>
<dbReference type="Proteomes" id="UP001500279">
    <property type="component" value="Unassembled WGS sequence"/>
</dbReference>
<reference evidence="2" key="1">
    <citation type="journal article" date="2019" name="Int. J. Syst. Evol. Microbiol.">
        <title>The Global Catalogue of Microorganisms (GCM) 10K type strain sequencing project: providing services to taxonomists for standard genome sequencing and annotation.</title>
        <authorList>
            <consortium name="The Broad Institute Genomics Platform"/>
            <consortium name="The Broad Institute Genome Sequencing Center for Infectious Disease"/>
            <person name="Wu L."/>
            <person name="Ma J."/>
        </authorList>
    </citation>
    <scope>NUCLEOTIDE SEQUENCE [LARGE SCALE GENOMIC DNA]</scope>
    <source>
        <strain evidence="2">JCM 15503</strain>
    </source>
</reference>
<dbReference type="Gene3D" id="3.90.180.10">
    <property type="entry name" value="Medium-chain alcohol dehydrogenases, catalytic domain"/>
    <property type="match status" value="1"/>
</dbReference>
<evidence type="ECO:0000313" key="2">
    <source>
        <dbReference type="Proteomes" id="UP001500279"/>
    </source>
</evidence>
<accession>A0ABP3W154</accession>
<dbReference type="SUPFAM" id="SSF51735">
    <property type="entry name" value="NAD(P)-binding Rossmann-fold domains"/>
    <property type="match status" value="1"/>
</dbReference>
<dbReference type="InterPro" id="IPR036291">
    <property type="entry name" value="NAD(P)-bd_dom_sf"/>
</dbReference>
<organism evidence="1 2">
    <name type="scientific">Ideonella azotifigens</name>
    <dbReference type="NCBI Taxonomy" id="513160"/>
    <lineage>
        <taxon>Bacteria</taxon>
        <taxon>Pseudomonadati</taxon>
        <taxon>Pseudomonadota</taxon>
        <taxon>Betaproteobacteria</taxon>
        <taxon>Burkholderiales</taxon>
        <taxon>Sphaerotilaceae</taxon>
        <taxon>Ideonella</taxon>
    </lineage>
</organism>
<gene>
    <name evidence="1" type="ORF">GCM10009107_63930</name>
</gene>
<protein>
    <recommendedName>
        <fullName evidence="3">Alcohol dehydrogenase</fullName>
    </recommendedName>
</protein>
<dbReference type="Gene3D" id="3.40.50.720">
    <property type="entry name" value="NAD(P)-binding Rossmann-like Domain"/>
    <property type="match status" value="1"/>
</dbReference>
<name>A0ABP3W154_9BURK</name>
<dbReference type="RefSeq" id="WP_310733300.1">
    <property type="nucleotide sequence ID" value="NZ_BAAAEW010000055.1"/>
</dbReference>
<sequence>MRALKRGGKAVDIGAIAGALPIDIHTMMDCQQSLSGSLWFTATEGEDMADMAARGLLDLSIFEQVKFPLDRVNEAIAGITNRNGGFSNYVINP</sequence>
<comment type="caution">
    <text evidence="1">The sequence shown here is derived from an EMBL/GenBank/DDBJ whole genome shotgun (WGS) entry which is preliminary data.</text>
</comment>
<proteinExistence type="predicted"/>
<dbReference type="EMBL" id="BAAAEW010000055">
    <property type="protein sequence ID" value="GAA0771462.1"/>
    <property type="molecule type" value="Genomic_DNA"/>
</dbReference>
<evidence type="ECO:0008006" key="3">
    <source>
        <dbReference type="Google" id="ProtNLM"/>
    </source>
</evidence>
<keyword evidence="2" id="KW-1185">Reference proteome</keyword>